<sequence>MPSSYDGDTTTTNTTMHQVLEGLQNSQGNKEIPFSFLYDKKGSELYKEKTKLEEHYPFLAEDHMLELHVDEIAAQIPLHSVIVELGCGTARKTAKILSAIQACHGRIGHWVFFVCLHTYVFFLIHTSNFFLTCRYAGIDVSGPFLEEAYKNLMQNVDGLQHEDMDMVQADYMEGLKIVQEHYPHENVCILWLGSSVGNLSASVAVQFFCDAVAAVGTHCQILLCTDMWKDQERLRAAYYDKVGVTGLFIKTGMRNALALLGHEVSTQDEESWVYEVDINEHLHQFEMYLKFPADHKLPNTEFTSGQRRGCWLKFQGNSQLVISTIWLMNPGFLSTWLGAIKHGVRKCSYLSKKHTFDASVKLTPFSETSLIGA</sequence>
<reference evidence="4" key="1">
    <citation type="submission" date="2024-02" db="EMBL/GenBank/DDBJ databases">
        <authorList>
            <consortium name="ELIXIR-Norway"/>
            <consortium name="Elixir Norway"/>
        </authorList>
    </citation>
    <scope>NUCLEOTIDE SEQUENCE</scope>
</reference>
<dbReference type="InterPro" id="IPR051128">
    <property type="entry name" value="EgtD_Methyltrsf_superfamily"/>
</dbReference>
<dbReference type="EMBL" id="OZ020113">
    <property type="protein sequence ID" value="CAK9265834.1"/>
    <property type="molecule type" value="Genomic_DNA"/>
</dbReference>
<keyword evidence="1" id="KW-0489">Methyltransferase</keyword>
<dbReference type="InterPro" id="IPR029063">
    <property type="entry name" value="SAM-dependent_MTases_sf"/>
</dbReference>
<name>A0ABP0WGB3_9BRYO</name>
<keyword evidence="5" id="KW-1185">Reference proteome</keyword>
<evidence type="ECO:0000256" key="1">
    <source>
        <dbReference type="ARBA" id="ARBA00022603"/>
    </source>
</evidence>
<dbReference type="Pfam" id="PF10017">
    <property type="entry name" value="Methyltransf_33"/>
    <property type="match status" value="1"/>
</dbReference>
<proteinExistence type="predicted"/>
<dbReference type="PANTHER" id="PTHR43397:SF1">
    <property type="entry name" value="ERGOTHIONEINE BIOSYNTHESIS PROTEIN 1"/>
    <property type="match status" value="1"/>
</dbReference>
<evidence type="ECO:0000313" key="4">
    <source>
        <dbReference type="EMBL" id="CAK9265834.1"/>
    </source>
</evidence>
<accession>A0ABP0WGB3</accession>
<protein>
    <recommendedName>
        <fullName evidence="3">Histidine-specific methyltransferase SAM-dependent domain-containing protein</fullName>
    </recommendedName>
</protein>
<gene>
    <name evidence="4" type="ORF">CSSPJE1EN1_LOCUS11312</name>
</gene>
<dbReference type="SUPFAM" id="SSF53335">
    <property type="entry name" value="S-adenosyl-L-methionine-dependent methyltransferases"/>
    <property type="match status" value="1"/>
</dbReference>
<organism evidence="4 5">
    <name type="scientific">Sphagnum jensenii</name>
    <dbReference type="NCBI Taxonomy" id="128206"/>
    <lineage>
        <taxon>Eukaryota</taxon>
        <taxon>Viridiplantae</taxon>
        <taxon>Streptophyta</taxon>
        <taxon>Embryophyta</taxon>
        <taxon>Bryophyta</taxon>
        <taxon>Sphagnophytina</taxon>
        <taxon>Sphagnopsida</taxon>
        <taxon>Sphagnales</taxon>
        <taxon>Sphagnaceae</taxon>
        <taxon>Sphagnum</taxon>
    </lineage>
</organism>
<keyword evidence="2" id="KW-0808">Transferase</keyword>
<evidence type="ECO:0000313" key="5">
    <source>
        <dbReference type="Proteomes" id="UP001497444"/>
    </source>
</evidence>
<dbReference type="Gene3D" id="3.40.50.150">
    <property type="entry name" value="Vaccinia Virus protein VP39"/>
    <property type="match status" value="1"/>
</dbReference>
<dbReference type="InterPro" id="IPR019257">
    <property type="entry name" value="MeTrfase_dom"/>
</dbReference>
<dbReference type="Proteomes" id="UP001497444">
    <property type="component" value="Chromosome 18"/>
</dbReference>
<evidence type="ECO:0000259" key="3">
    <source>
        <dbReference type="Pfam" id="PF10017"/>
    </source>
</evidence>
<feature type="domain" description="Histidine-specific methyltransferase SAM-dependent" evidence="3">
    <location>
        <begin position="17"/>
        <end position="297"/>
    </location>
</feature>
<dbReference type="PANTHER" id="PTHR43397">
    <property type="entry name" value="ERGOTHIONEINE BIOSYNTHESIS PROTEIN 1"/>
    <property type="match status" value="1"/>
</dbReference>
<evidence type="ECO:0000256" key="2">
    <source>
        <dbReference type="ARBA" id="ARBA00022679"/>
    </source>
</evidence>